<feature type="domain" description="RING-type" evidence="5">
    <location>
        <begin position="8"/>
        <end position="47"/>
    </location>
</feature>
<dbReference type="InterPro" id="IPR050952">
    <property type="entry name" value="TRIM-NHL_E3_ligases"/>
</dbReference>
<dbReference type="SUPFAM" id="SSF57863">
    <property type="entry name" value="ArfGap/RecO-like zinc finger"/>
    <property type="match status" value="1"/>
</dbReference>
<name>A0AAN9B7K6_9CAEN</name>
<dbReference type="PANTHER" id="PTHR24104">
    <property type="entry name" value="E3 UBIQUITIN-PROTEIN LIGASE NHLRC1-RELATED"/>
    <property type="match status" value="1"/>
</dbReference>
<dbReference type="SUPFAM" id="SSF57850">
    <property type="entry name" value="RING/U-box"/>
    <property type="match status" value="1"/>
</dbReference>
<evidence type="ECO:0000256" key="1">
    <source>
        <dbReference type="ARBA" id="ARBA00022723"/>
    </source>
</evidence>
<accession>A0AAN9B7K6</accession>
<dbReference type="Gene3D" id="3.30.40.10">
    <property type="entry name" value="Zinc/RING finger domain, C3HC4 (zinc finger)"/>
    <property type="match status" value="1"/>
</dbReference>
<organism evidence="7 8">
    <name type="scientific">Littorina saxatilis</name>
    <dbReference type="NCBI Taxonomy" id="31220"/>
    <lineage>
        <taxon>Eukaryota</taxon>
        <taxon>Metazoa</taxon>
        <taxon>Spiralia</taxon>
        <taxon>Lophotrochozoa</taxon>
        <taxon>Mollusca</taxon>
        <taxon>Gastropoda</taxon>
        <taxon>Caenogastropoda</taxon>
        <taxon>Littorinimorpha</taxon>
        <taxon>Littorinoidea</taxon>
        <taxon>Littorinidae</taxon>
        <taxon>Littorina</taxon>
    </lineage>
</organism>
<keyword evidence="1" id="KW-0479">Metal-binding</keyword>
<dbReference type="PROSITE" id="PS50089">
    <property type="entry name" value="ZF_RING_2"/>
    <property type="match status" value="1"/>
</dbReference>
<evidence type="ECO:0000256" key="4">
    <source>
        <dbReference type="PROSITE-ProRule" id="PRU00024"/>
    </source>
</evidence>
<dbReference type="GO" id="GO:0061630">
    <property type="term" value="F:ubiquitin protein ligase activity"/>
    <property type="evidence" value="ECO:0007669"/>
    <property type="project" value="TreeGrafter"/>
</dbReference>
<dbReference type="CDD" id="cd19757">
    <property type="entry name" value="Bbox1"/>
    <property type="match status" value="1"/>
</dbReference>
<dbReference type="CDD" id="cd16449">
    <property type="entry name" value="RING-HC"/>
    <property type="match status" value="1"/>
</dbReference>
<dbReference type="PROSITE" id="PS50119">
    <property type="entry name" value="ZF_BBOX"/>
    <property type="match status" value="1"/>
</dbReference>
<dbReference type="SMART" id="SM00336">
    <property type="entry name" value="BBOX"/>
    <property type="match status" value="1"/>
</dbReference>
<evidence type="ECO:0000259" key="5">
    <source>
        <dbReference type="PROSITE" id="PS50089"/>
    </source>
</evidence>
<dbReference type="InterPro" id="IPR011042">
    <property type="entry name" value="6-blade_b-propeller_TolB-like"/>
</dbReference>
<evidence type="ECO:0000313" key="7">
    <source>
        <dbReference type="EMBL" id="KAK7100357.1"/>
    </source>
</evidence>
<dbReference type="EMBL" id="JBAMIC010000011">
    <property type="protein sequence ID" value="KAK7100357.1"/>
    <property type="molecule type" value="Genomic_DNA"/>
</dbReference>
<dbReference type="Proteomes" id="UP001374579">
    <property type="component" value="Unassembled WGS sequence"/>
</dbReference>
<dbReference type="GO" id="GO:0008270">
    <property type="term" value="F:zinc ion binding"/>
    <property type="evidence" value="ECO:0007669"/>
    <property type="project" value="UniProtKB-KW"/>
</dbReference>
<evidence type="ECO:0000313" key="8">
    <source>
        <dbReference type="Proteomes" id="UP001374579"/>
    </source>
</evidence>
<comment type="caution">
    <text evidence="7">The sequence shown here is derived from an EMBL/GenBank/DDBJ whole genome shotgun (WGS) entry which is preliminary data.</text>
</comment>
<dbReference type="SUPFAM" id="SSF63829">
    <property type="entry name" value="Calcium-dependent phosphotriesterase"/>
    <property type="match status" value="1"/>
</dbReference>
<dbReference type="Pfam" id="PF22586">
    <property type="entry name" value="ANCHR-like_BBOX"/>
    <property type="match status" value="1"/>
</dbReference>
<protein>
    <submittedName>
        <fullName evidence="7">Uncharacterized protein</fullName>
    </submittedName>
</protein>
<dbReference type="GO" id="GO:0000209">
    <property type="term" value="P:protein polyubiquitination"/>
    <property type="evidence" value="ECO:0007669"/>
    <property type="project" value="TreeGrafter"/>
</dbReference>
<gene>
    <name evidence="7" type="ORF">V1264_023325</name>
</gene>
<evidence type="ECO:0000256" key="3">
    <source>
        <dbReference type="ARBA" id="ARBA00022833"/>
    </source>
</evidence>
<dbReference type="PANTHER" id="PTHR24104:SF25">
    <property type="entry name" value="PROTEIN LIN-41"/>
    <property type="match status" value="1"/>
</dbReference>
<keyword evidence="3" id="KW-0862">Zinc</keyword>
<proteinExistence type="predicted"/>
<dbReference type="InterPro" id="IPR037278">
    <property type="entry name" value="ARFGAP/RecO"/>
</dbReference>
<dbReference type="InterPro" id="IPR013083">
    <property type="entry name" value="Znf_RING/FYVE/PHD"/>
</dbReference>
<evidence type="ECO:0000259" key="6">
    <source>
        <dbReference type="PROSITE" id="PS50119"/>
    </source>
</evidence>
<dbReference type="AlphaFoldDB" id="A0AAN9B7K6"/>
<dbReference type="Gene3D" id="2.120.10.30">
    <property type="entry name" value="TolB, C-terminal domain"/>
    <property type="match status" value="1"/>
</dbReference>
<keyword evidence="8" id="KW-1185">Reference proteome</keyword>
<evidence type="ECO:0000256" key="2">
    <source>
        <dbReference type="ARBA" id="ARBA00022771"/>
    </source>
</evidence>
<feature type="domain" description="B box-type" evidence="6">
    <location>
        <begin position="88"/>
        <end position="129"/>
    </location>
</feature>
<dbReference type="InterPro" id="IPR001841">
    <property type="entry name" value="Znf_RING"/>
</dbReference>
<reference evidence="7 8" key="1">
    <citation type="submission" date="2024-02" db="EMBL/GenBank/DDBJ databases">
        <title>Chromosome-scale genome assembly of the rough periwinkle Littorina saxatilis.</title>
        <authorList>
            <person name="De Jode A."/>
            <person name="Faria R."/>
            <person name="Formenti G."/>
            <person name="Sims Y."/>
            <person name="Smith T.P."/>
            <person name="Tracey A."/>
            <person name="Wood J.M.D."/>
            <person name="Zagrodzka Z.B."/>
            <person name="Johannesson K."/>
            <person name="Butlin R.K."/>
            <person name="Leder E.H."/>
        </authorList>
    </citation>
    <scope>NUCLEOTIDE SEQUENCE [LARGE SCALE GENOMIC DNA]</scope>
    <source>
        <strain evidence="7">Snail1</strain>
        <tissue evidence="7">Muscle</tissue>
    </source>
</reference>
<keyword evidence="2 4" id="KW-0863">Zinc-finger</keyword>
<dbReference type="GO" id="GO:0043161">
    <property type="term" value="P:proteasome-mediated ubiquitin-dependent protein catabolic process"/>
    <property type="evidence" value="ECO:0007669"/>
    <property type="project" value="TreeGrafter"/>
</dbReference>
<sequence length="595" mass="64959">MENFLTDCPQCNKICLGPTILPCGHLACRKCLRLHHKDHNASCLVCERPLPKPNKGQTTVTLAKTLGTDPVVQELVNERLKELGKQPCLVCPNRDATIVCVDCKEMYCAGCSAAHRKMGVSQDHVMQELPQTLFNTPSAAACSAITTVRNIHLDASSCTASSASIRNTGNEPRDHESRAYKKKWKSWVEPQIKVLTNAANERRKVLRKLKEILDLGGTLMSGVEKDEQTLNLYAAILNEYESTGQSSGKTFAVRLATTDVSVDVNTESMQRRLSDVIEILQSPEASAVESLIKRLQQLLQEHGLGKAAFNPLTATPRRTHVSPLAIPGDDHEPCIPAITCTRRGHLVMVDNWNSKVKVMTSTGLGKHIVTSVKLKEEPISIGLLPDDLVAVTTRADVIYLCDISDDGDVLVTSRIQTRRRYCGVDSMSKDCDVLVVSCSEDNDGLAGVDLIDRAGRVLKRLVDGASVEKLKYPKQLCVAGDGVFLSDSSAHAVFKMDLNDGNLLETITHKELKTPKQVAVDKSGNMYIACKDSECVLVRSRGGNWRRLLVAAEHSQAGCVSPYGVCVTKTGVAVAWHKLGNTPKGTSVLTRFDLV</sequence>
<dbReference type="InterPro" id="IPR000315">
    <property type="entry name" value="Znf_B-box"/>
</dbReference>